<evidence type="ECO:0000256" key="4">
    <source>
        <dbReference type="ARBA" id="ARBA00022490"/>
    </source>
</evidence>
<evidence type="ECO:0000256" key="1">
    <source>
        <dbReference type="ARBA" id="ARBA00004496"/>
    </source>
</evidence>
<proteinExistence type="inferred from homology"/>
<dbReference type="InterPro" id="IPR043129">
    <property type="entry name" value="ATPase_NBD"/>
</dbReference>
<dbReference type="EMBL" id="ABEXCJ040000001">
    <property type="protein sequence ID" value="ELR5216501.1"/>
    <property type="molecule type" value="Genomic_DNA"/>
</dbReference>
<sequence>MSSRILAVDTATEACSVALWCDGDIISRFAISPREHTQKVLPMVEDVLAEAGMGLSQLDALAFGRGPGSFTGVRIGVGIAQGLALGANLPMIGVSSLMTLAEGAFRIAGHKQVLVAIDARMSEIYCAQYQRTAEGQWLGEDSEAVLLPDDFTSQFTKLSGLWGYAGTGWEAYPSLLDKAPVTLANSHITLPDAQDMLPIAVQLWKLGKVVAVENVEPTYLRNEVTWKKLPGRE</sequence>
<dbReference type="NCBIfam" id="TIGR03725">
    <property type="entry name" value="T6A_YeaZ"/>
    <property type="match status" value="1"/>
</dbReference>
<dbReference type="Pfam" id="PF00814">
    <property type="entry name" value="TsaD"/>
    <property type="match status" value="1"/>
</dbReference>
<name>A0A3R8VUU3_PRORE</name>
<feature type="domain" description="Gcp-like" evidence="7">
    <location>
        <begin position="32"/>
        <end position="134"/>
    </location>
</feature>
<dbReference type="FunFam" id="3.30.420.40:FF:000097">
    <property type="entry name" value="tRNA threonylcarbamoyladenosine biosynthesis protein TsaB"/>
    <property type="match status" value="1"/>
</dbReference>
<dbReference type="RefSeq" id="WP_125894836.1">
    <property type="nucleotide sequence ID" value="NZ_RHRR02000001.1"/>
</dbReference>
<dbReference type="OrthoDB" id="9809995at2"/>
<evidence type="ECO:0000313" key="9">
    <source>
        <dbReference type="EMBL" id="EMR4588688.1"/>
    </source>
</evidence>
<protein>
    <recommendedName>
        <fullName evidence="3">tRNA threonylcarbamoyladenosine biosynthesis protein TsaB</fullName>
    </recommendedName>
    <alternativeName>
        <fullName evidence="6">t(6)A37 threonylcarbamoyladenosine biosynthesis protein TsaB</fullName>
    </alternativeName>
</protein>
<comment type="subcellular location">
    <subcellularLocation>
        <location evidence="1">Cytoplasm</location>
    </subcellularLocation>
</comment>
<dbReference type="PANTHER" id="PTHR11735">
    <property type="entry name" value="TRNA N6-ADENOSINE THREONYLCARBAMOYLTRANSFERASE"/>
    <property type="match status" value="1"/>
</dbReference>
<dbReference type="Gene3D" id="3.30.420.40">
    <property type="match status" value="2"/>
</dbReference>
<dbReference type="EMBL" id="ABEXCJ050000001">
    <property type="protein sequence ID" value="EMR4588688.1"/>
    <property type="molecule type" value="Genomic_DNA"/>
</dbReference>
<evidence type="ECO:0000256" key="3">
    <source>
        <dbReference type="ARBA" id="ARBA00019012"/>
    </source>
</evidence>
<gene>
    <name evidence="8" type="primary">tsaB</name>
    <name evidence="9" type="ORF">M0K77_000965</name>
    <name evidence="8" type="ORF">M0K77_RS04825</name>
</gene>
<dbReference type="InterPro" id="IPR022496">
    <property type="entry name" value="T6A_TsaB"/>
</dbReference>
<evidence type="ECO:0000256" key="5">
    <source>
        <dbReference type="ARBA" id="ARBA00022694"/>
    </source>
</evidence>
<keyword evidence="5" id="KW-0819">tRNA processing</keyword>
<keyword evidence="4" id="KW-0963">Cytoplasm</keyword>
<dbReference type="InterPro" id="IPR000905">
    <property type="entry name" value="Gcp-like_dom"/>
</dbReference>
<dbReference type="PANTHER" id="PTHR11735:SF11">
    <property type="entry name" value="TRNA THREONYLCARBAMOYLADENOSINE BIOSYNTHESIS PROTEIN TSAB"/>
    <property type="match status" value="1"/>
</dbReference>
<comment type="similarity">
    <text evidence="2">Belongs to the KAE1 / TsaD family. TsaB subfamily.</text>
</comment>
<evidence type="ECO:0000256" key="6">
    <source>
        <dbReference type="ARBA" id="ARBA00032446"/>
    </source>
</evidence>
<evidence type="ECO:0000259" key="7">
    <source>
        <dbReference type="Pfam" id="PF00814"/>
    </source>
</evidence>
<dbReference type="GO" id="GO:0002949">
    <property type="term" value="P:tRNA threonylcarbamoyladenosine modification"/>
    <property type="evidence" value="ECO:0007669"/>
    <property type="project" value="InterPro"/>
</dbReference>
<dbReference type="SUPFAM" id="SSF53067">
    <property type="entry name" value="Actin-like ATPase domain"/>
    <property type="match status" value="2"/>
</dbReference>
<dbReference type="GO" id="GO:0005829">
    <property type="term" value="C:cytosol"/>
    <property type="evidence" value="ECO:0007669"/>
    <property type="project" value="TreeGrafter"/>
</dbReference>
<comment type="caution">
    <text evidence="8">The sequence shown here is derived from an EMBL/GenBank/DDBJ whole genome shotgun (WGS) entry which is preliminary data.</text>
</comment>
<accession>A0A3R8VUU3</accession>
<reference evidence="8" key="1">
    <citation type="submission" date="2023-10" db="EMBL/GenBank/DDBJ databases">
        <authorList>
            <consortium name="Clinical and Environmental Microbiology Branch: Whole genome sequencing antimicrobial resistance pathogens in the healthcare setting"/>
        </authorList>
    </citation>
    <scope>NUCLEOTIDE SEQUENCE</scope>
    <source>
        <strain evidence="8">2020QW-00022</strain>
    </source>
</reference>
<dbReference type="AlphaFoldDB" id="A0A3R8VUU3"/>
<evidence type="ECO:0000256" key="2">
    <source>
        <dbReference type="ARBA" id="ARBA00010493"/>
    </source>
</evidence>
<dbReference type="CDD" id="cd24032">
    <property type="entry name" value="ASKHA_NBD_TsaB"/>
    <property type="match status" value="1"/>
</dbReference>
<organism evidence="8">
    <name type="scientific">Providencia rettgeri</name>
    <dbReference type="NCBI Taxonomy" id="587"/>
    <lineage>
        <taxon>Bacteria</taxon>
        <taxon>Pseudomonadati</taxon>
        <taxon>Pseudomonadota</taxon>
        <taxon>Gammaproteobacteria</taxon>
        <taxon>Enterobacterales</taxon>
        <taxon>Morganellaceae</taxon>
        <taxon>Providencia</taxon>
    </lineage>
</organism>
<evidence type="ECO:0000313" key="8">
    <source>
        <dbReference type="EMBL" id="ELR5216501.1"/>
    </source>
</evidence>